<evidence type="ECO:0000259" key="2">
    <source>
        <dbReference type="PROSITE" id="PS50937"/>
    </source>
</evidence>
<organism evidence="3 4">
    <name type="scientific">Planobispora siamensis</name>
    <dbReference type="NCBI Taxonomy" id="936338"/>
    <lineage>
        <taxon>Bacteria</taxon>
        <taxon>Bacillati</taxon>
        <taxon>Actinomycetota</taxon>
        <taxon>Actinomycetes</taxon>
        <taxon>Streptosporangiales</taxon>
        <taxon>Streptosporangiaceae</taxon>
        <taxon>Planobispora</taxon>
    </lineage>
</organism>
<accession>A0A8J3WI77</accession>
<name>A0A8J3WI77_9ACTN</name>
<dbReference type="PRINTS" id="PR00040">
    <property type="entry name" value="HTHMERR"/>
</dbReference>
<sequence length="303" mass="33307">MNDRTQLFTIGQLSDRTGLSVRTIRFWSDSGILPPTRRSAGGHRLYGAEAVARLDLVRTLRELGLGLDTVQRVLAGQATMAEVARTHADALDAEIRTLRMRRAVLRSIARRGNTAEEMRLMHEMARLSARERQRLIDDFVDRAFEGVGPEAPGGHIAQAMRRLPAELPDEPTSEQVDAWIELSGLIADGGFRQRVRQIVVAGAQAAQEQREPYDTAPIVEHAGGAVEAGIAPGSPEGGAVLERIIAPDIPAGERARLAEEIEMFTDRRVERYWQLMGILNGCSPIPTVTPAFEWFAAALRAHP</sequence>
<keyword evidence="1" id="KW-0238">DNA-binding</keyword>
<dbReference type="PANTHER" id="PTHR30204:SF93">
    <property type="entry name" value="HTH MERR-TYPE DOMAIN-CONTAINING PROTEIN"/>
    <property type="match status" value="1"/>
</dbReference>
<dbReference type="Pfam" id="PF13411">
    <property type="entry name" value="MerR_1"/>
    <property type="match status" value="1"/>
</dbReference>
<dbReference type="Gene3D" id="1.10.1660.10">
    <property type="match status" value="1"/>
</dbReference>
<dbReference type="GO" id="GO:0003700">
    <property type="term" value="F:DNA-binding transcription factor activity"/>
    <property type="evidence" value="ECO:0007669"/>
    <property type="project" value="InterPro"/>
</dbReference>
<keyword evidence="4" id="KW-1185">Reference proteome</keyword>
<proteinExistence type="predicted"/>
<dbReference type="GO" id="GO:0003677">
    <property type="term" value="F:DNA binding"/>
    <property type="evidence" value="ECO:0007669"/>
    <property type="project" value="UniProtKB-KW"/>
</dbReference>
<dbReference type="CDD" id="cd00592">
    <property type="entry name" value="HTH_MerR-like"/>
    <property type="match status" value="1"/>
</dbReference>
<dbReference type="PANTHER" id="PTHR30204">
    <property type="entry name" value="REDOX-CYCLING DRUG-SENSING TRANSCRIPTIONAL ACTIVATOR SOXR"/>
    <property type="match status" value="1"/>
</dbReference>
<dbReference type="InterPro" id="IPR047057">
    <property type="entry name" value="MerR_fam"/>
</dbReference>
<evidence type="ECO:0000256" key="1">
    <source>
        <dbReference type="ARBA" id="ARBA00023125"/>
    </source>
</evidence>
<dbReference type="RefSeq" id="WP_204063746.1">
    <property type="nucleotide sequence ID" value="NZ_BOOJ01000020.1"/>
</dbReference>
<gene>
    <name evidence="3" type="ORF">Psi01_20890</name>
</gene>
<reference evidence="3 4" key="1">
    <citation type="submission" date="2021-01" db="EMBL/GenBank/DDBJ databases">
        <title>Whole genome shotgun sequence of Planobispora siamensis NBRC 107568.</title>
        <authorList>
            <person name="Komaki H."/>
            <person name="Tamura T."/>
        </authorList>
    </citation>
    <scope>NUCLEOTIDE SEQUENCE [LARGE SCALE GENOMIC DNA]</scope>
    <source>
        <strain evidence="3 4">NBRC 107568</strain>
    </source>
</reference>
<dbReference type="PROSITE" id="PS50937">
    <property type="entry name" value="HTH_MERR_2"/>
    <property type="match status" value="1"/>
</dbReference>
<protein>
    <submittedName>
        <fullName evidence="3">MerR family transcriptional regulator</fullName>
    </submittedName>
</protein>
<dbReference type="EMBL" id="BOOJ01000020">
    <property type="protein sequence ID" value="GIH91459.1"/>
    <property type="molecule type" value="Genomic_DNA"/>
</dbReference>
<dbReference type="InterPro" id="IPR000551">
    <property type="entry name" value="MerR-type_HTH_dom"/>
</dbReference>
<evidence type="ECO:0000313" key="4">
    <source>
        <dbReference type="Proteomes" id="UP000619788"/>
    </source>
</evidence>
<evidence type="ECO:0000313" key="3">
    <source>
        <dbReference type="EMBL" id="GIH91459.1"/>
    </source>
</evidence>
<dbReference type="SMART" id="SM00422">
    <property type="entry name" value="HTH_MERR"/>
    <property type="match status" value="1"/>
</dbReference>
<dbReference type="AlphaFoldDB" id="A0A8J3WI77"/>
<dbReference type="InterPro" id="IPR009061">
    <property type="entry name" value="DNA-bd_dom_put_sf"/>
</dbReference>
<dbReference type="SUPFAM" id="SSF46955">
    <property type="entry name" value="Putative DNA-binding domain"/>
    <property type="match status" value="1"/>
</dbReference>
<dbReference type="Proteomes" id="UP000619788">
    <property type="component" value="Unassembled WGS sequence"/>
</dbReference>
<comment type="caution">
    <text evidence="3">The sequence shown here is derived from an EMBL/GenBank/DDBJ whole genome shotgun (WGS) entry which is preliminary data.</text>
</comment>
<feature type="domain" description="HTH merR-type" evidence="2">
    <location>
        <begin position="7"/>
        <end position="76"/>
    </location>
</feature>